<protein>
    <submittedName>
        <fullName evidence="2">Uncharacterized protein</fullName>
    </submittedName>
</protein>
<comment type="caution">
    <text evidence="2">The sequence shown here is derived from an EMBL/GenBank/DDBJ whole genome shotgun (WGS) entry which is preliminary data.</text>
</comment>
<reference evidence="2 3" key="1">
    <citation type="journal article" date="2014" name="Am. J. Bot.">
        <title>Genome assembly and annotation for red clover (Trifolium pratense; Fabaceae).</title>
        <authorList>
            <person name="Istvanek J."/>
            <person name="Jaros M."/>
            <person name="Krenek A."/>
            <person name="Repkova J."/>
        </authorList>
    </citation>
    <scope>NUCLEOTIDE SEQUENCE [LARGE SCALE GENOMIC DNA]</scope>
    <source>
        <strain evidence="3">cv. Tatra</strain>
        <tissue evidence="2">Young leaves</tissue>
    </source>
</reference>
<proteinExistence type="predicted"/>
<reference evidence="2 3" key="2">
    <citation type="journal article" date="2017" name="Front. Plant Sci.">
        <title>Gene Classification and Mining of Molecular Markers Useful in Red Clover (Trifolium pratense) Breeding.</title>
        <authorList>
            <person name="Istvanek J."/>
            <person name="Dluhosova J."/>
            <person name="Dluhos P."/>
            <person name="Patkova L."/>
            <person name="Nedelnik J."/>
            <person name="Repkova J."/>
        </authorList>
    </citation>
    <scope>NUCLEOTIDE SEQUENCE [LARGE SCALE GENOMIC DNA]</scope>
    <source>
        <strain evidence="3">cv. Tatra</strain>
        <tissue evidence="2">Young leaves</tissue>
    </source>
</reference>
<dbReference type="ExpressionAtlas" id="A0A2K3JUV7">
    <property type="expression patterns" value="baseline"/>
</dbReference>
<dbReference type="EMBL" id="ASHM01077203">
    <property type="protein sequence ID" value="PNX57800.1"/>
    <property type="molecule type" value="Genomic_DNA"/>
</dbReference>
<dbReference type="Proteomes" id="UP000236291">
    <property type="component" value="Unassembled WGS sequence"/>
</dbReference>
<feature type="region of interest" description="Disordered" evidence="1">
    <location>
        <begin position="1"/>
        <end position="20"/>
    </location>
</feature>
<evidence type="ECO:0000313" key="2">
    <source>
        <dbReference type="EMBL" id="PNX57800.1"/>
    </source>
</evidence>
<organism evidence="2 3">
    <name type="scientific">Trifolium pratense</name>
    <name type="common">Red clover</name>
    <dbReference type="NCBI Taxonomy" id="57577"/>
    <lineage>
        <taxon>Eukaryota</taxon>
        <taxon>Viridiplantae</taxon>
        <taxon>Streptophyta</taxon>
        <taxon>Embryophyta</taxon>
        <taxon>Tracheophyta</taxon>
        <taxon>Spermatophyta</taxon>
        <taxon>Magnoliopsida</taxon>
        <taxon>eudicotyledons</taxon>
        <taxon>Gunneridae</taxon>
        <taxon>Pentapetalae</taxon>
        <taxon>rosids</taxon>
        <taxon>fabids</taxon>
        <taxon>Fabales</taxon>
        <taxon>Fabaceae</taxon>
        <taxon>Papilionoideae</taxon>
        <taxon>50 kb inversion clade</taxon>
        <taxon>NPAAA clade</taxon>
        <taxon>Hologalegina</taxon>
        <taxon>IRL clade</taxon>
        <taxon>Trifolieae</taxon>
        <taxon>Trifolium</taxon>
    </lineage>
</organism>
<accession>A0A2K3JUV7</accession>
<gene>
    <name evidence="2" type="ORF">L195_g050588</name>
</gene>
<dbReference type="AlphaFoldDB" id="A0A2K3JUV7"/>
<name>A0A2K3JUV7_TRIPR</name>
<feature type="non-terminal residue" evidence="2">
    <location>
        <position position="1"/>
    </location>
</feature>
<sequence length="154" mass="17099">SWGTGRKMKKNDDDGDCGGGDVFPRSPMVFKPVNLDFDQCTPIRGRNNVGIGKDGTPIRCSVSGGLFGKMNDAKGESPALLRKSCVVGSSNTKITRSRSVSERENRIPMSPFMSNVGKERWYSTTTAETRKSGKFWQCYPRRRLQRGLGYHLST</sequence>
<evidence type="ECO:0000313" key="3">
    <source>
        <dbReference type="Proteomes" id="UP000236291"/>
    </source>
</evidence>
<evidence type="ECO:0000256" key="1">
    <source>
        <dbReference type="SAM" id="MobiDB-lite"/>
    </source>
</evidence>